<dbReference type="PROSITE" id="PS51257">
    <property type="entry name" value="PROKAR_LIPOPROTEIN"/>
    <property type="match status" value="1"/>
</dbReference>
<evidence type="ECO:0000313" key="4">
    <source>
        <dbReference type="Proteomes" id="UP000234767"/>
    </source>
</evidence>
<gene>
    <name evidence="3" type="ORF">CYK00_10475</name>
</gene>
<feature type="region of interest" description="Disordered" evidence="1">
    <location>
        <begin position="79"/>
        <end position="129"/>
    </location>
</feature>
<protein>
    <recommendedName>
        <fullName evidence="5">Lipoprotein</fullName>
    </recommendedName>
</protein>
<accession>A0A2I1XA03</accession>
<dbReference type="Proteomes" id="UP000234767">
    <property type="component" value="Unassembled WGS sequence"/>
</dbReference>
<comment type="caution">
    <text evidence="3">The sequence shown here is derived from an EMBL/GenBank/DDBJ whole genome shotgun (WGS) entry which is preliminary data.</text>
</comment>
<reference evidence="3 4" key="1">
    <citation type="submission" date="2017-12" db="EMBL/GenBank/DDBJ databases">
        <title>Phylogenetic diversity of female urinary microbiome.</title>
        <authorList>
            <person name="Thomas-White K."/>
            <person name="Wolfe A.J."/>
        </authorList>
    </citation>
    <scope>NUCLEOTIDE SEQUENCE [LARGE SCALE GENOMIC DNA]</scope>
    <source>
        <strain evidence="3 4">UMB0321</strain>
    </source>
</reference>
<feature type="signal peptide" evidence="2">
    <location>
        <begin position="1"/>
        <end position="18"/>
    </location>
</feature>
<dbReference type="InterPro" id="IPR020493">
    <property type="entry name" value="Uncharacterised_HI0310"/>
</dbReference>
<evidence type="ECO:0000256" key="1">
    <source>
        <dbReference type="SAM" id="MobiDB-lite"/>
    </source>
</evidence>
<dbReference type="RefSeq" id="WP_101810777.1">
    <property type="nucleotide sequence ID" value="NZ_PKJO01000016.1"/>
</dbReference>
<dbReference type="AlphaFoldDB" id="A0A2I1XA03"/>
<evidence type="ECO:0008006" key="5">
    <source>
        <dbReference type="Google" id="ProtNLM"/>
    </source>
</evidence>
<dbReference type="EMBL" id="PKJO01000016">
    <property type="protein sequence ID" value="PLA39478.1"/>
    <property type="molecule type" value="Genomic_DNA"/>
</dbReference>
<evidence type="ECO:0000256" key="2">
    <source>
        <dbReference type="SAM" id="SignalP"/>
    </source>
</evidence>
<keyword evidence="2" id="KW-0732">Signal</keyword>
<name>A0A2I1XA03_NEISI</name>
<sequence>MKTSALLATLLTALSLSACGGSSSSAVCDEYEKAFADITKGVDAGTKDLMQKSFEQTKAALKDMPADQRDATCKAALDGLKGDAPAASPEDKAEEAKEAAEEAKDAAEEAKDEAAAAKEEAAEAKEEAK</sequence>
<proteinExistence type="predicted"/>
<feature type="compositionally biased region" description="Basic and acidic residues" evidence="1">
    <location>
        <begin position="89"/>
        <end position="129"/>
    </location>
</feature>
<organism evidence="3 4">
    <name type="scientific">Neisseria sicca</name>
    <dbReference type="NCBI Taxonomy" id="490"/>
    <lineage>
        <taxon>Bacteria</taxon>
        <taxon>Pseudomonadati</taxon>
        <taxon>Pseudomonadota</taxon>
        <taxon>Betaproteobacteria</taxon>
        <taxon>Neisseriales</taxon>
        <taxon>Neisseriaceae</taxon>
        <taxon>Neisseria</taxon>
    </lineage>
</organism>
<feature type="chain" id="PRO_5014197749" description="Lipoprotein" evidence="2">
    <location>
        <begin position="19"/>
        <end position="129"/>
    </location>
</feature>
<dbReference type="Pfam" id="PF17274">
    <property type="entry name" value="DUF5339"/>
    <property type="match status" value="1"/>
</dbReference>
<evidence type="ECO:0000313" key="3">
    <source>
        <dbReference type="EMBL" id="PLA39478.1"/>
    </source>
</evidence>